<organism evidence="1">
    <name type="scientific">uncultured Thermomicrobiales bacterium</name>
    <dbReference type="NCBI Taxonomy" id="1645740"/>
    <lineage>
        <taxon>Bacteria</taxon>
        <taxon>Pseudomonadati</taxon>
        <taxon>Thermomicrobiota</taxon>
        <taxon>Thermomicrobia</taxon>
        <taxon>Thermomicrobiales</taxon>
        <taxon>environmental samples</taxon>
    </lineage>
</organism>
<sequence length="92" mass="9966">MARWDPATQTSEEGGMTRVEVRCPACAETVRPVPIAYGMPGPEMVAAAERGEILLGGCVVSPDNPTHRCPRCHRVLWSLAESGDEGFRSHFA</sequence>
<evidence type="ECO:0000313" key="1">
    <source>
        <dbReference type="EMBL" id="CAA9560997.1"/>
    </source>
</evidence>
<dbReference type="EMBL" id="CADCWH010000264">
    <property type="protein sequence ID" value="CAA9560997.1"/>
    <property type="molecule type" value="Genomic_DNA"/>
</dbReference>
<gene>
    <name evidence="1" type="ORF">AVDCRST_MAG70-1662</name>
</gene>
<accession>A0A6J4UZZ9</accession>
<reference evidence="1" key="1">
    <citation type="submission" date="2020-02" db="EMBL/GenBank/DDBJ databases">
        <authorList>
            <person name="Meier V. D."/>
        </authorList>
    </citation>
    <scope>NUCLEOTIDE SEQUENCE</scope>
    <source>
        <strain evidence="1">AVDCRST_MAG70</strain>
    </source>
</reference>
<protein>
    <submittedName>
        <fullName evidence="1">Uncharacterized protein</fullName>
    </submittedName>
</protein>
<name>A0A6J4UZZ9_9BACT</name>
<proteinExistence type="predicted"/>
<dbReference type="AlphaFoldDB" id="A0A6J4UZZ9"/>